<dbReference type="AlphaFoldDB" id="A0AAV7LN82"/>
<dbReference type="EMBL" id="JANPWB010000015">
    <property type="protein sequence ID" value="KAJ1092005.1"/>
    <property type="molecule type" value="Genomic_DNA"/>
</dbReference>
<accession>A0AAV7LN82</accession>
<comment type="caution">
    <text evidence="1">The sequence shown here is derived from an EMBL/GenBank/DDBJ whole genome shotgun (WGS) entry which is preliminary data.</text>
</comment>
<evidence type="ECO:0000313" key="1">
    <source>
        <dbReference type="EMBL" id="KAJ1092005.1"/>
    </source>
</evidence>
<gene>
    <name evidence="1" type="ORF">NDU88_005119</name>
</gene>
<name>A0AAV7LN82_PLEWA</name>
<dbReference type="Proteomes" id="UP001066276">
    <property type="component" value="Chromosome 11"/>
</dbReference>
<organism evidence="1 2">
    <name type="scientific">Pleurodeles waltl</name>
    <name type="common">Iberian ribbed newt</name>
    <dbReference type="NCBI Taxonomy" id="8319"/>
    <lineage>
        <taxon>Eukaryota</taxon>
        <taxon>Metazoa</taxon>
        <taxon>Chordata</taxon>
        <taxon>Craniata</taxon>
        <taxon>Vertebrata</taxon>
        <taxon>Euteleostomi</taxon>
        <taxon>Amphibia</taxon>
        <taxon>Batrachia</taxon>
        <taxon>Caudata</taxon>
        <taxon>Salamandroidea</taxon>
        <taxon>Salamandridae</taxon>
        <taxon>Pleurodelinae</taxon>
        <taxon>Pleurodeles</taxon>
    </lineage>
</organism>
<reference evidence="1" key="1">
    <citation type="journal article" date="2022" name="bioRxiv">
        <title>Sequencing and chromosome-scale assembly of the giantPleurodeles waltlgenome.</title>
        <authorList>
            <person name="Brown T."/>
            <person name="Elewa A."/>
            <person name="Iarovenko S."/>
            <person name="Subramanian E."/>
            <person name="Araus A.J."/>
            <person name="Petzold A."/>
            <person name="Susuki M."/>
            <person name="Suzuki K.-i.T."/>
            <person name="Hayashi T."/>
            <person name="Toyoda A."/>
            <person name="Oliveira C."/>
            <person name="Osipova E."/>
            <person name="Leigh N.D."/>
            <person name="Simon A."/>
            <person name="Yun M.H."/>
        </authorList>
    </citation>
    <scope>NUCLEOTIDE SEQUENCE</scope>
    <source>
        <strain evidence="1">20211129_DDA</strain>
        <tissue evidence="1">Liver</tissue>
    </source>
</reference>
<keyword evidence="2" id="KW-1185">Reference proteome</keyword>
<evidence type="ECO:0000313" key="2">
    <source>
        <dbReference type="Proteomes" id="UP001066276"/>
    </source>
</evidence>
<proteinExistence type="predicted"/>
<sequence>MWVSSEEGYLGSAYGARRPQTYYTLMKQHLQGRSETEMGAAKPPHNAHESRVLRGVAGWARDGRVRALPPVRAAGLAAVYICGLLRRGFPEGSGVVRATPIKMVEKFGGVGKRGRSAHKTLWVSTLSKLYVPRPRHTNQ</sequence>
<protein>
    <submittedName>
        <fullName evidence="1">Uncharacterized protein</fullName>
    </submittedName>
</protein>